<feature type="transmembrane region" description="Helical" evidence="1">
    <location>
        <begin position="101"/>
        <end position="120"/>
    </location>
</feature>
<feature type="domain" description="EamA" evidence="2">
    <location>
        <begin position="174"/>
        <end position="312"/>
    </location>
</feature>
<dbReference type="OrthoDB" id="6707571at2"/>
<dbReference type="SUPFAM" id="SSF103481">
    <property type="entry name" value="Multidrug resistance efflux transporter EmrE"/>
    <property type="match status" value="2"/>
</dbReference>
<keyword evidence="1" id="KW-0812">Transmembrane</keyword>
<dbReference type="Pfam" id="PF00892">
    <property type="entry name" value="EamA"/>
    <property type="match status" value="2"/>
</dbReference>
<gene>
    <name evidence="3" type="ORF">RD110_25755</name>
</gene>
<protein>
    <recommendedName>
        <fullName evidence="2">EamA domain-containing protein</fullName>
    </recommendedName>
</protein>
<dbReference type="InterPro" id="IPR000620">
    <property type="entry name" value="EamA_dom"/>
</dbReference>
<accession>A0A1P8K2F0</accession>
<evidence type="ECO:0000259" key="2">
    <source>
        <dbReference type="Pfam" id="PF00892"/>
    </source>
</evidence>
<proteinExistence type="predicted"/>
<dbReference type="EMBL" id="CP019236">
    <property type="protein sequence ID" value="APW40185.1"/>
    <property type="molecule type" value="Genomic_DNA"/>
</dbReference>
<dbReference type="Proteomes" id="UP000186609">
    <property type="component" value="Chromosome"/>
</dbReference>
<keyword evidence="4" id="KW-1185">Reference proteome</keyword>
<feature type="transmembrane region" description="Helical" evidence="1">
    <location>
        <begin position="127"/>
        <end position="144"/>
    </location>
</feature>
<evidence type="ECO:0000313" key="4">
    <source>
        <dbReference type="Proteomes" id="UP000186609"/>
    </source>
</evidence>
<dbReference type="InterPro" id="IPR037185">
    <property type="entry name" value="EmrE-like"/>
</dbReference>
<dbReference type="PANTHER" id="PTHR22911">
    <property type="entry name" value="ACYL-MALONYL CONDENSING ENZYME-RELATED"/>
    <property type="match status" value="1"/>
</dbReference>
<dbReference type="STRING" id="1842727.RD110_25755"/>
<feature type="transmembrane region" description="Helical" evidence="1">
    <location>
        <begin position="293"/>
        <end position="313"/>
    </location>
</feature>
<dbReference type="KEGG" id="rhy:RD110_25755"/>
<dbReference type="PANTHER" id="PTHR22911:SF137">
    <property type="entry name" value="SOLUTE CARRIER FAMILY 35 MEMBER G2-RELATED"/>
    <property type="match status" value="1"/>
</dbReference>
<evidence type="ECO:0000313" key="3">
    <source>
        <dbReference type="EMBL" id="APW40185.1"/>
    </source>
</evidence>
<dbReference type="GO" id="GO:0016020">
    <property type="term" value="C:membrane"/>
    <property type="evidence" value="ECO:0007669"/>
    <property type="project" value="InterPro"/>
</dbReference>
<dbReference type="RefSeq" id="WP_076203638.1">
    <property type="nucleotide sequence ID" value="NZ_CP019236.1"/>
</dbReference>
<keyword evidence="1" id="KW-0472">Membrane</keyword>
<feature type="transmembrane region" description="Helical" evidence="1">
    <location>
        <begin position="262"/>
        <end position="281"/>
    </location>
</feature>
<name>A0A1P8K2F0_9BURK</name>
<feature type="transmembrane region" description="Helical" evidence="1">
    <location>
        <begin position="170"/>
        <end position="191"/>
    </location>
</feature>
<feature type="domain" description="EamA" evidence="2">
    <location>
        <begin position="6"/>
        <end position="143"/>
    </location>
</feature>
<feature type="transmembrane region" description="Helical" evidence="1">
    <location>
        <begin position="39"/>
        <end position="59"/>
    </location>
</feature>
<sequence length="314" mass="33181">MSDTTLGLALASAALLLFTAGTLVTKAAAKRLDLGLGFVVATFVNVVFSAAVLGVQWLLRGEAVTWNAMAFWLFALAGFFATYLGRWFFYESVVRFGPAKASVFQVSSPLFTALIAWALLGESLSPAVATGMLLTVAGLVLVSLKPGVAKAIVAEADAPASPPLDRRTRLLQSVLFLGLCSSLAYAAGNVLRGMGIRRWNEPVLGALVGALCGLALHLLFMRDKAGLLRRLCTASRGGLGCFALLGVTTISAQMCSIASMRYIPLSIATLITLCTPLLVFPLSHWLRQNHDPITPRTLAGCGMTLLGIGVIVLR</sequence>
<dbReference type="AlphaFoldDB" id="A0A1P8K2F0"/>
<evidence type="ECO:0000256" key="1">
    <source>
        <dbReference type="SAM" id="Phobius"/>
    </source>
</evidence>
<feature type="transmembrane region" description="Helical" evidence="1">
    <location>
        <begin position="71"/>
        <end position="89"/>
    </location>
</feature>
<feature type="transmembrane region" description="Helical" evidence="1">
    <location>
        <begin position="203"/>
        <end position="221"/>
    </location>
</feature>
<organism evidence="3 4">
    <name type="scientific">Rhodoferax koreensis</name>
    <dbReference type="NCBI Taxonomy" id="1842727"/>
    <lineage>
        <taxon>Bacteria</taxon>
        <taxon>Pseudomonadati</taxon>
        <taxon>Pseudomonadota</taxon>
        <taxon>Betaproteobacteria</taxon>
        <taxon>Burkholderiales</taxon>
        <taxon>Comamonadaceae</taxon>
        <taxon>Rhodoferax</taxon>
    </lineage>
</organism>
<keyword evidence="1" id="KW-1133">Transmembrane helix</keyword>
<reference evidence="3 4" key="1">
    <citation type="submission" date="2017-01" db="EMBL/GenBank/DDBJ databases">
        <authorList>
            <person name="Mah S.A."/>
            <person name="Swanson W.J."/>
            <person name="Moy G.W."/>
            <person name="Vacquier V.D."/>
        </authorList>
    </citation>
    <scope>NUCLEOTIDE SEQUENCE [LARGE SCALE GENOMIC DNA]</scope>
    <source>
        <strain evidence="3 4">DCY110</strain>
    </source>
</reference>